<evidence type="ECO:0000256" key="1">
    <source>
        <dbReference type="ARBA" id="ARBA00004651"/>
    </source>
</evidence>
<name>A0A932GQS8_UNCTE</name>
<comment type="similarity">
    <text evidence="2">Belongs to the MreD family.</text>
</comment>
<dbReference type="GO" id="GO:0008360">
    <property type="term" value="P:regulation of cell shape"/>
    <property type="evidence" value="ECO:0007669"/>
    <property type="project" value="UniProtKB-KW"/>
</dbReference>
<dbReference type="NCBIfam" id="TIGR03426">
    <property type="entry name" value="shape_MreD"/>
    <property type="match status" value="1"/>
</dbReference>
<keyword evidence="5" id="KW-0133">Cell shape</keyword>
<evidence type="ECO:0000256" key="7">
    <source>
        <dbReference type="ARBA" id="ARBA00023136"/>
    </source>
</evidence>
<protein>
    <submittedName>
        <fullName evidence="9">Rod shape-determining protein MreD</fullName>
    </submittedName>
</protein>
<evidence type="ECO:0000256" key="6">
    <source>
        <dbReference type="ARBA" id="ARBA00022989"/>
    </source>
</evidence>
<dbReference type="InterPro" id="IPR007227">
    <property type="entry name" value="Cell_shape_determining_MreD"/>
</dbReference>
<dbReference type="Proteomes" id="UP000741360">
    <property type="component" value="Unassembled WGS sequence"/>
</dbReference>
<keyword evidence="3" id="KW-1003">Cell membrane</keyword>
<evidence type="ECO:0000256" key="5">
    <source>
        <dbReference type="ARBA" id="ARBA00022960"/>
    </source>
</evidence>
<feature type="transmembrane region" description="Helical" evidence="8">
    <location>
        <begin position="96"/>
        <end position="120"/>
    </location>
</feature>
<keyword evidence="7 8" id="KW-0472">Membrane</keyword>
<keyword evidence="6 8" id="KW-1133">Transmembrane helix</keyword>
<dbReference type="AlphaFoldDB" id="A0A932GQS8"/>
<reference evidence="9" key="1">
    <citation type="submission" date="2020-07" db="EMBL/GenBank/DDBJ databases">
        <title>Huge and variable diversity of episymbiotic CPR bacteria and DPANN archaea in groundwater ecosystems.</title>
        <authorList>
            <person name="He C.Y."/>
            <person name="Keren R."/>
            <person name="Whittaker M."/>
            <person name="Farag I.F."/>
            <person name="Doudna J."/>
            <person name="Cate J.H.D."/>
            <person name="Banfield J.F."/>
        </authorList>
    </citation>
    <scope>NUCLEOTIDE SEQUENCE</scope>
    <source>
        <strain evidence="9">NC_groundwater_717_Ag_S-0.2um_59_8</strain>
    </source>
</reference>
<evidence type="ECO:0000256" key="2">
    <source>
        <dbReference type="ARBA" id="ARBA00007776"/>
    </source>
</evidence>
<dbReference type="Pfam" id="PF04093">
    <property type="entry name" value="MreD"/>
    <property type="match status" value="1"/>
</dbReference>
<organism evidence="9 10">
    <name type="scientific">Tectimicrobiota bacterium</name>
    <dbReference type="NCBI Taxonomy" id="2528274"/>
    <lineage>
        <taxon>Bacteria</taxon>
        <taxon>Pseudomonadati</taxon>
        <taxon>Nitrospinota/Tectimicrobiota group</taxon>
        <taxon>Candidatus Tectimicrobiota</taxon>
    </lineage>
</organism>
<feature type="transmembrane region" description="Helical" evidence="8">
    <location>
        <begin position="140"/>
        <end position="157"/>
    </location>
</feature>
<evidence type="ECO:0000313" key="10">
    <source>
        <dbReference type="Proteomes" id="UP000741360"/>
    </source>
</evidence>
<dbReference type="GO" id="GO:0005886">
    <property type="term" value="C:plasma membrane"/>
    <property type="evidence" value="ECO:0007669"/>
    <property type="project" value="UniProtKB-SubCell"/>
</dbReference>
<dbReference type="EMBL" id="JACPSX010000189">
    <property type="protein sequence ID" value="MBI3015364.1"/>
    <property type="molecule type" value="Genomic_DNA"/>
</dbReference>
<keyword evidence="4 8" id="KW-0812">Transmembrane</keyword>
<accession>A0A932GQS8</accession>
<sequence length="179" mass="19705">MFFLIFFVLTAIVLLIFQTTIFPLFSVAGVQPDLVLLATVGYSLVAGRQRGLSFGFFLGLLQDVLSGGLLGTNGFIKGFVGYVVGVFRQQVADRSFFFPSLAIFFGSLLNGALYFLIARVLYADKYSWWFFVRTTTLETTYNLVLGLVVTGAVGVACQRKTGLVNKLLKKVTVLISDRV</sequence>
<comment type="subcellular location">
    <subcellularLocation>
        <location evidence="1">Cell membrane</location>
        <topology evidence="1">Multi-pass membrane protein</topology>
    </subcellularLocation>
</comment>
<comment type="caution">
    <text evidence="9">The sequence shown here is derived from an EMBL/GenBank/DDBJ whole genome shotgun (WGS) entry which is preliminary data.</text>
</comment>
<evidence type="ECO:0000256" key="8">
    <source>
        <dbReference type="SAM" id="Phobius"/>
    </source>
</evidence>
<evidence type="ECO:0000256" key="4">
    <source>
        <dbReference type="ARBA" id="ARBA00022692"/>
    </source>
</evidence>
<proteinExistence type="inferred from homology"/>
<gene>
    <name evidence="9" type="primary">mreD</name>
    <name evidence="9" type="ORF">HYY65_09965</name>
</gene>
<evidence type="ECO:0000256" key="3">
    <source>
        <dbReference type="ARBA" id="ARBA00022475"/>
    </source>
</evidence>
<evidence type="ECO:0000313" key="9">
    <source>
        <dbReference type="EMBL" id="MBI3015364.1"/>
    </source>
</evidence>
<feature type="transmembrane region" description="Helical" evidence="8">
    <location>
        <begin position="52"/>
        <end position="76"/>
    </location>
</feature>